<protein>
    <submittedName>
        <fullName evidence="2">Uncharacterized protein</fullName>
    </submittedName>
</protein>
<gene>
    <name evidence="2" type="ORF">HYG79_12505</name>
</gene>
<feature type="transmembrane region" description="Helical" evidence="1">
    <location>
        <begin position="36"/>
        <end position="53"/>
    </location>
</feature>
<dbReference type="RefSeq" id="WP_179242415.1">
    <property type="nucleotide sequence ID" value="NZ_CP058595.1"/>
</dbReference>
<accession>A0A7H9ARR2</accession>
<dbReference type="Proteomes" id="UP000509302">
    <property type="component" value="Chromosome"/>
</dbReference>
<sequence>MNIKKIIIQAMVGAILFTIISVILEKEYTQDVILSKAGNGLMFGVLYGIFIWARQKFSSKE</sequence>
<proteinExistence type="predicted"/>
<keyword evidence="3" id="KW-1185">Reference proteome</keyword>
<name>A0A7H9ARR2_9FLAO</name>
<evidence type="ECO:0000256" key="1">
    <source>
        <dbReference type="SAM" id="Phobius"/>
    </source>
</evidence>
<keyword evidence="1" id="KW-1133">Transmembrane helix</keyword>
<dbReference type="EMBL" id="CP058595">
    <property type="protein sequence ID" value="QLG46134.1"/>
    <property type="molecule type" value="Genomic_DNA"/>
</dbReference>
<evidence type="ECO:0000313" key="2">
    <source>
        <dbReference type="EMBL" id="QLG46134.1"/>
    </source>
</evidence>
<dbReference type="AlphaFoldDB" id="A0A7H9ARR2"/>
<reference evidence="2 3" key="1">
    <citation type="journal article" date="2006" name="Int. J. Syst. Evol. Microbiol.">
        <title>Costertonia aggregata gen. nov., sp. nov., a mesophilic marine bacterium of the family Flavobacteriaceae, isolated from a mature biofilm.</title>
        <authorList>
            <person name="Kwon K.K."/>
            <person name="Lee Y.K."/>
            <person name="Lee H.K."/>
        </authorList>
    </citation>
    <scope>NUCLEOTIDE SEQUENCE [LARGE SCALE GENOMIC DNA]</scope>
    <source>
        <strain evidence="2 3">KCCM 42265</strain>
    </source>
</reference>
<evidence type="ECO:0000313" key="3">
    <source>
        <dbReference type="Proteomes" id="UP000509302"/>
    </source>
</evidence>
<feature type="transmembrane region" description="Helical" evidence="1">
    <location>
        <begin position="7"/>
        <end position="24"/>
    </location>
</feature>
<dbReference type="KEGG" id="cagg:HYG79_12505"/>
<organism evidence="2 3">
    <name type="scientific">Costertonia aggregata</name>
    <dbReference type="NCBI Taxonomy" id="343403"/>
    <lineage>
        <taxon>Bacteria</taxon>
        <taxon>Pseudomonadati</taxon>
        <taxon>Bacteroidota</taxon>
        <taxon>Flavobacteriia</taxon>
        <taxon>Flavobacteriales</taxon>
        <taxon>Flavobacteriaceae</taxon>
        <taxon>Costertonia</taxon>
    </lineage>
</organism>
<keyword evidence="1" id="KW-0812">Transmembrane</keyword>
<keyword evidence="1" id="KW-0472">Membrane</keyword>